<accession>A0A165B8W6</accession>
<protein>
    <submittedName>
        <fullName evidence="1">Uncharacterized protein</fullName>
    </submittedName>
</protein>
<organism evidence="1 2">
    <name type="scientific">Laetiporus sulphureus 93-53</name>
    <dbReference type="NCBI Taxonomy" id="1314785"/>
    <lineage>
        <taxon>Eukaryota</taxon>
        <taxon>Fungi</taxon>
        <taxon>Dikarya</taxon>
        <taxon>Basidiomycota</taxon>
        <taxon>Agaricomycotina</taxon>
        <taxon>Agaricomycetes</taxon>
        <taxon>Polyporales</taxon>
        <taxon>Laetiporus</taxon>
    </lineage>
</organism>
<keyword evidence="2" id="KW-1185">Reference proteome</keyword>
<gene>
    <name evidence="1" type="ORF">LAESUDRAFT_553475</name>
</gene>
<proteinExistence type="predicted"/>
<name>A0A165B8W6_9APHY</name>
<evidence type="ECO:0000313" key="2">
    <source>
        <dbReference type="Proteomes" id="UP000076871"/>
    </source>
</evidence>
<dbReference type="EMBL" id="KV427684">
    <property type="protein sequence ID" value="KZT00511.1"/>
    <property type="molecule type" value="Genomic_DNA"/>
</dbReference>
<dbReference type="AlphaFoldDB" id="A0A165B8W6"/>
<evidence type="ECO:0000313" key="1">
    <source>
        <dbReference type="EMBL" id="KZT00511.1"/>
    </source>
</evidence>
<dbReference type="GeneID" id="63819943"/>
<reference evidence="1 2" key="1">
    <citation type="journal article" date="2016" name="Mol. Biol. Evol.">
        <title>Comparative Genomics of Early-Diverging Mushroom-Forming Fungi Provides Insights into the Origins of Lignocellulose Decay Capabilities.</title>
        <authorList>
            <person name="Nagy L.G."/>
            <person name="Riley R."/>
            <person name="Tritt A."/>
            <person name="Adam C."/>
            <person name="Daum C."/>
            <person name="Floudas D."/>
            <person name="Sun H."/>
            <person name="Yadav J.S."/>
            <person name="Pangilinan J."/>
            <person name="Larsson K.H."/>
            <person name="Matsuura K."/>
            <person name="Barry K."/>
            <person name="Labutti K."/>
            <person name="Kuo R."/>
            <person name="Ohm R.A."/>
            <person name="Bhattacharya S.S."/>
            <person name="Shirouzu T."/>
            <person name="Yoshinaga Y."/>
            <person name="Martin F.M."/>
            <person name="Grigoriev I.V."/>
            <person name="Hibbett D.S."/>
        </authorList>
    </citation>
    <scope>NUCLEOTIDE SEQUENCE [LARGE SCALE GENOMIC DNA]</scope>
    <source>
        <strain evidence="1 2">93-53</strain>
    </source>
</reference>
<dbReference type="Proteomes" id="UP000076871">
    <property type="component" value="Unassembled WGS sequence"/>
</dbReference>
<dbReference type="InParanoid" id="A0A165B8W6"/>
<sequence>MLLAVSCTAAEDRLRRTTGLALPTLLARWALAANHPLDVPEHVEILRYEGTPEDVLSYFGFLDIEVRPERISVLGTISVQLSIELACR</sequence>
<dbReference type="RefSeq" id="XP_040758251.1">
    <property type="nucleotide sequence ID" value="XM_040902912.1"/>
</dbReference>